<sequence length="269" mass="29882">MSGGTSKWRDKEDFRAMFHRQIPLASSDVSSSDSSSECELTVIGVLPNSPSMQHHNSVPLQLCIITQMMRFPLYLPIIPVMSSSAAPRRCRIQARPNVSSSLRLSKRTPSAPSKQDAASTGEQKVNVEDAEKEHFETPSNPAQPTPHLPSLPTAVSTNSGCEIVSSVESTSRCATPRRRRNTSASTTSSRHRSPLKSPEVVHKTRKRFTGDEPLDPKKMTMQDMIWWNPKNDTVGIVGFFKFSFHWSFPSIVSIIHRHSKATSLVLCNV</sequence>
<feature type="compositionally biased region" description="Basic and acidic residues" evidence="1">
    <location>
        <begin position="125"/>
        <end position="136"/>
    </location>
</feature>
<accession>A0A0M3INV6</accession>
<dbReference type="AlphaFoldDB" id="A0A0M3INV6"/>
<name>A0A0M3INV6_ASCLU</name>
<protein>
    <submittedName>
        <fullName evidence="3">Uncharacterized protein</fullName>
    </submittedName>
</protein>
<feature type="compositionally biased region" description="Polar residues" evidence="1">
    <location>
        <begin position="96"/>
        <end position="123"/>
    </location>
</feature>
<dbReference type="Proteomes" id="UP000036681">
    <property type="component" value="Unplaced"/>
</dbReference>
<proteinExistence type="predicted"/>
<reference evidence="3" key="1">
    <citation type="submission" date="2017-02" db="UniProtKB">
        <authorList>
            <consortium name="WormBaseParasite"/>
        </authorList>
    </citation>
    <scope>IDENTIFICATION</scope>
</reference>
<evidence type="ECO:0000256" key="1">
    <source>
        <dbReference type="SAM" id="MobiDB-lite"/>
    </source>
</evidence>
<evidence type="ECO:0000313" key="3">
    <source>
        <dbReference type="WBParaSite" id="ALUE_0002043401-mRNA-1"/>
    </source>
</evidence>
<keyword evidence="2" id="KW-1185">Reference proteome</keyword>
<feature type="region of interest" description="Disordered" evidence="1">
    <location>
        <begin position="167"/>
        <end position="200"/>
    </location>
</feature>
<evidence type="ECO:0000313" key="2">
    <source>
        <dbReference type="Proteomes" id="UP000036681"/>
    </source>
</evidence>
<organism evidence="2 3">
    <name type="scientific">Ascaris lumbricoides</name>
    <name type="common">Giant roundworm</name>
    <dbReference type="NCBI Taxonomy" id="6252"/>
    <lineage>
        <taxon>Eukaryota</taxon>
        <taxon>Metazoa</taxon>
        <taxon>Ecdysozoa</taxon>
        <taxon>Nematoda</taxon>
        <taxon>Chromadorea</taxon>
        <taxon>Rhabditida</taxon>
        <taxon>Spirurina</taxon>
        <taxon>Ascaridomorpha</taxon>
        <taxon>Ascaridoidea</taxon>
        <taxon>Ascarididae</taxon>
        <taxon>Ascaris</taxon>
    </lineage>
</organism>
<dbReference type="WBParaSite" id="ALUE_0002043401-mRNA-1">
    <property type="protein sequence ID" value="ALUE_0002043401-mRNA-1"/>
    <property type="gene ID" value="ALUE_0002043401"/>
</dbReference>
<feature type="region of interest" description="Disordered" evidence="1">
    <location>
        <begin position="94"/>
        <end position="155"/>
    </location>
</feature>